<reference evidence="2" key="1">
    <citation type="submission" date="2020-07" db="EMBL/GenBank/DDBJ databases">
        <authorList>
            <person name="Lin J."/>
        </authorList>
    </citation>
    <scope>NUCLEOTIDE SEQUENCE</scope>
</reference>
<organism evidence="2">
    <name type="scientific">Ananas comosus var. bracteatus</name>
    <name type="common">red pineapple</name>
    <dbReference type="NCBI Taxonomy" id="296719"/>
    <lineage>
        <taxon>Eukaryota</taxon>
        <taxon>Viridiplantae</taxon>
        <taxon>Streptophyta</taxon>
        <taxon>Embryophyta</taxon>
        <taxon>Tracheophyta</taxon>
        <taxon>Spermatophyta</taxon>
        <taxon>Magnoliopsida</taxon>
        <taxon>Liliopsida</taxon>
        <taxon>Poales</taxon>
        <taxon>Bromeliaceae</taxon>
        <taxon>Bromelioideae</taxon>
        <taxon>Ananas</taxon>
    </lineage>
</organism>
<gene>
    <name evidence="2" type="ORF">CB5_LOCUS17728</name>
</gene>
<accession>A0A6V7PUN3</accession>
<dbReference type="EMBL" id="LR862152">
    <property type="protein sequence ID" value="CAD1834517.1"/>
    <property type="molecule type" value="Genomic_DNA"/>
</dbReference>
<evidence type="ECO:0000256" key="1">
    <source>
        <dbReference type="SAM" id="MobiDB-lite"/>
    </source>
</evidence>
<name>A0A6V7PUN3_ANACO</name>
<proteinExistence type="predicted"/>
<sequence length="179" mass="18749">MLQVWPTGTSYPGVPELDVVCADGGISTVDPETACGVTTGNVGGRTSSPRQPEGSRAPSGRVFATQVEEQPAAPDDVVAEFVITGLVLFPRGRSQREEAEGPLNGILSGPSWKVGEIGAEPTGNFVVVLTPLFPQSRDRANRRATAVKVLSLGRAGETLSVWRLFDVPEPAQIGTGPEA</sequence>
<feature type="compositionally biased region" description="Polar residues" evidence="1">
    <location>
        <begin position="38"/>
        <end position="50"/>
    </location>
</feature>
<dbReference type="AlphaFoldDB" id="A0A6V7PUN3"/>
<feature type="region of interest" description="Disordered" evidence="1">
    <location>
        <begin position="38"/>
        <end position="60"/>
    </location>
</feature>
<protein>
    <submittedName>
        <fullName evidence="2">Uncharacterized protein</fullName>
    </submittedName>
</protein>
<evidence type="ECO:0000313" key="2">
    <source>
        <dbReference type="EMBL" id="CAD1834517.1"/>
    </source>
</evidence>